<evidence type="ECO:0000313" key="3">
    <source>
        <dbReference type="Proteomes" id="UP000295361"/>
    </source>
</evidence>
<name>A0A4R6QTU5_9BURK</name>
<dbReference type="RefSeq" id="WP_133698807.1">
    <property type="nucleotide sequence ID" value="NZ_SNXS01000001.1"/>
</dbReference>
<gene>
    <name evidence="2" type="ORF">DES47_101204</name>
</gene>
<keyword evidence="1" id="KW-0732">Signal</keyword>
<feature type="chain" id="PRO_5020649011" evidence="1">
    <location>
        <begin position="23"/>
        <end position="109"/>
    </location>
</feature>
<reference evidence="2 3" key="1">
    <citation type="submission" date="2019-03" db="EMBL/GenBank/DDBJ databases">
        <title>Genomic Encyclopedia of Type Strains, Phase IV (KMG-IV): sequencing the most valuable type-strain genomes for metagenomic binning, comparative biology and taxonomic classification.</title>
        <authorList>
            <person name="Goeker M."/>
        </authorList>
    </citation>
    <scope>NUCLEOTIDE SEQUENCE [LARGE SCALE GENOMIC DNA]</scope>
    <source>
        <strain evidence="2 3">DSM 16998</strain>
    </source>
</reference>
<accession>A0A4R6QTU5</accession>
<keyword evidence="3" id="KW-1185">Reference proteome</keyword>
<dbReference type="InParanoid" id="A0A4R6QTU5"/>
<proteinExistence type="predicted"/>
<protein>
    <submittedName>
        <fullName evidence="2">Uncharacterized protein</fullName>
    </submittedName>
</protein>
<dbReference type="Proteomes" id="UP000295361">
    <property type="component" value="Unassembled WGS sequence"/>
</dbReference>
<dbReference type="AlphaFoldDB" id="A0A4R6QTU5"/>
<sequence>MTRLIKPLLLALGIGLTSASFAADKWVSVPSTPSSDQRLVINGGNLGASAPVTLRIKHPGGGVTVHQTVADAQGKLKFEYTLSITGGYGVEVFDAAGQLIGSGRLGFMR</sequence>
<dbReference type="EMBL" id="SNXS01000001">
    <property type="protein sequence ID" value="TDP74152.1"/>
    <property type="molecule type" value="Genomic_DNA"/>
</dbReference>
<feature type="signal peptide" evidence="1">
    <location>
        <begin position="1"/>
        <end position="22"/>
    </location>
</feature>
<comment type="caution">
    <text evidence="2">The sequence shown here is derived from an EMBL/GenBank/DDBJ whole genome shotgun (WGS) entry which is preliminary data.</text>
</comment>
<evidence type="ECO:0000313" key="2">
    <source>
        <dbReference type="EMBL" id="TDP74152.1"/>
    </source>
</evidence>
<organism evidence="2 3">
    <name type="scientific">Roseateles toxinivorans</name>
    <dbReference type="NCBI Taxonomy" id="270368"/>
    <lineage>
        <taxon>Bacteria</taxon>
        <taxon>Pseudomonadati</taxon>
        <taxon>Pseudomonadota</taxon>
        <taxon>Betaproteobacteria</taxon>
        <taxon>Burkholderiales</taxon>
        <taxon>Sphaerotilaceae</taxon>
        <taxon>Roseateles</taxon>
    </lineage>
</organism>
<evidence type="ECO:0000256" key="1">
    <source>
        <dbReference type="SAM" id="SignalP"/>
    </source>
</evidence>